<accession>A0A8H5F135</accession>
<feature type="domain" description="Ricin B lectin" evidence="1">
    <location>
        <begin position="4"/>
        <end position="76"/>
    </location>
</feature>
<dbReference type="SUPFAM" id="SSF50370">
    <property type="entry name" value="Ricin B-like lectins"/>
    <property type="match status" value="1"/>
</dbReference>
<gene>
    <name evidence="2" type="ORF">D9619_008475</name>
</gene>
<reference evidence="2 3" key="1">
    <citation type="journal article" date="2020" name="ISME J.">
        <title>Uncovering the hidden diversity of litter-decomposition mechanisms in mushroom-forming fungi.</title>
        <authorList>
            <person name="Floudas D."/>
            <person name="Bentzer J."/>
            <person name="Ahren D."/>
            <person name="Johansson T."/>
            <person name="Persson P."/>
            <person name="Tunlid A."/>
        </authorList>
    </citation>
    <scope>NUCLEOTIDE SEQUENCE [LARGE SCALE GENOMIC DNA]</scope>
    <source>
        <strain evidence="2 3">CBS 101986</strain>
    </source>
</reference>
<protein>
    <recommendedName>
        <fullName evidence="1">Ricin B lectin domain-containing protein</fullName>
    </recommendedName>
</protein>
<proteinExistence type="predicted"/>
<dbReference type="InterPro" id="IPR035992">
    <property type="entry name" value="Ricin_B-like_lectins"/>
</dbReference>
<evidence type="ECO:0000313" key="3">
    <source>
        <dbReference type="Proteomes" id="UP000567179"/>
    </source>
</evidence>
<dbReference type="Gene3D" id="2.80.10.50">
    <property type="match status" value="1"/>
</dbReference>
<dbReference type="AlphaFoldDB" id="A0A8H5F135"/>
<evidence type="ECO:0000313" key="2">
    <source>
        <dbReference type="EMBL" id="KAF5319736.1"/>
    </source>
</evidence>
<keyword evidence="3" id="KW-1185">Reference proteome</keyword>
<dbReference type="CDD" id="cd23422">
    <property type="entry name" value="beta-trefoil_Ricin_MPL_CNL"/>
    <property type="match status" value="1"/>
</dbReference>
<comment type="caution">
    <text evidence="2">The sequence shown here is derived from an EMBL/GenBank/DDBJ whole genome shotgun (WGS) entry which is preliminary data.</text>
</comment>
<dbReference type="InterPro" id="IPR000772">
    <property type="entry name" value="Ricin_B_lectin"/>
</dbReference>
<name>A0A8H5F135_9AGAR</name>
<dbReference type="Pfam" id="PF14200">
    <property type="entry name" value="RicinB_lectin_2"/>
    <property type="match status" value="1"/>
</dbReference>
<evidence type="ECO:0000259" key="1">
    <source>
        <dbReference type="Pfam" id="PF14200"/>
    </source>
</evidence>
<dbReference type="OrthoDB" id="2131701at2759"/>
<sequence length="139" mass="15406">MPVENGVRYFIKNVKGGTYIDLDASNNSRLIGYPKNGGENQQWELESVDDGWQFKSVSSGLYWALDGGHQNGVAVVVKDEPVTFHLSDDPQVEGSTRISIPDTNKDVDLSDNGNITPGTPIAIYGRWDGQNQLWFFEQA</sequence>
<organism evidence="2 3">
    <name type="scientific">Psilocybe cf. subviscida</name>
    <dbReference type="NCBI Taxonomy" id="2480587"/>
    <lineage>
        <taxon>Eukaryota</taxon>
        <taxon>Fungi</taxon>
        <taxon>Dikarya</taxon>
        <taxon>Basidiomycota</taxon>
        <taxon>Agaricomycotina</taxon>
        <taxon>Agaricomycetes</taxon>
        <taxon>Agaricomycetidae</taxon>
        <taxon>Agaricales</taxon>
        <taxon>Agaricineae</taxon>
        <taxon>Strophariaceae</taxon>
        <taxon>Psilocybe</taxon>
    </lineage>
</organism>
<dbReference type="Proteomes" id="UP000567179">
    <property type="component" value="Unassembled WGS sequence"/>
</dbReference>
<dbReference type="EMBL" id="JAACJJ010000029">
    <property type="protein sequence ID" value="KAF5319736.1"/>
    <property type="molecule type" value="Genomic_DNA"/>
</dbReference>